<dbReference type="PANTHER" id="PTHR46899:SF3">
    <property type="entry name" value="PROTEIN PHOSPHATASE 1 REGULATORY SUBUNIT 27"/>
    <property type="match status" value="1"/>
</dbReference>
<name>A0ABM4DJQ6_HYDVU</name>
<protein>
    <submittedName>
        <fullName evidence="3">Uncharacterized protein LOC136091294</fullName>
    </submittedName>
</protein>
<feature type="repeat" description="ANK" evidence="1">
    <location>
        <begin position="243"/>
        <end position="275"/>
    </location>
</feature>
<dbReference type="Gene3D" id="1.25.40.20">
    <property type="entry name" value="Ankyrin repeat-containing domain"/>
    <property type="match status" value="1"/>
</dbReference>
<dbReference type="GeneID" id="136091294"/>
<sequence>MTLTLKKKSLSSIFHFQKNNDEKQSFGKFQNAADVKSNKSLLLVSPKKVRSQPTSPSVLMRGTKEIEATTPDKLLNIGHMFKIALRSRSKNNLTDAKGSPFEDLCNEKKSKWEKISKKLGSRESIDSIENQSNQSLRNERSLSVGSTGLSKRRLGVDANCRSNSLCIDLFKSSSFKETKSSNTIISTFTKKRHSNTFNSWSKFNQQEYISSGPLLHIAASNGNMELLKTLSDVGVDLNEHNSAGWPALHYAICSGNFEAAHFLINKGASIIPYSNRVINTLNLDKLSN</sequence>
<dbReference type="Pfam" id="PF12796">
    <property type="entry name" value="Ank_2"/>
    <property type="match status" value="1"/>
</dbReference>
<evidence type="ECO:0000313" key="3">
    <source>
        <dbReference type="RefSeq" id="XP_065674747.1"/>
    </source>
</evidence>
<feature type="repeat" description="ANK" evidence="1">
    <location>
        <begin position="210"/>
        <end position="242"/>
    </location>
</feature>
<accession>A0ABM4DJQ6</accession>
<evidence type="ECO:0000256" key="1">
    <source>
        <dbReference type="PROSITE-ProRule" id="PRU00023"/>
    </source>
</evidence>
<dbReference type="PANTHER" id="PTHR46899">
    <property type="entry name" value="PROTEIN PHOSPHATASE 1 REGULATORY SUBUNIT 27"/>
    <property type="match status" value="1"/>
</dbReference>
<proteinExistence type="predicted"/>
<dbReference type="PROSITE" id="PS50297">
    <property type="entry name" value="ANK_REP_REGION"/>
    <property type="match status" value="2"/>
</dbReference>
<dbReference type="RefSeq" id="XP_065674747.1">
    <property type="nucleotide sequence ID" value="XM_065818675.1"/>
</dbReference>
<dbReference type="Proteomes" id="UP001652625">
    <property type="component" value="Chromosome 15"/>
</dbReference>
<gene>
    <name evidence="3" type="primary">LOC136091294</name>
</gene>
<dbReference type="InterPro" id="IPR036770">
    <property type="entry name" value="Ankyrin_rpt-contain_sf"/>
</dbReference>
<dbReference type="SMART" id="SM00248">
    <property type="entry name" value="ANK"/>
    <property type="match status" value="2"/>
</dbReference>
<evidence type="ECO:0000313" key="2">
    <source>
        <dbReference type="Proteomes" id="UP001652625"/>
    </source>
</evidence>
<dbReference type="InterPro" id="IPR053080">
    <property type="entry name" value="PP1_regulatory_subunit_27"/>
</dbReference>
<dbReference type="SUPFAM" id="SSF48403">
    <property type="entry name" value="Ankyrin repeat"/>
    <property type="match status" value="1"/>
</dbReference>
<organism evidence="2 3">
    <name type="scientific">Hydra vulgaris</name>
    <name type="common">Hydra</name>
    <name type="synonym">Hydra attenuata</name>
    <dbReference type="NCBI Taxonomy" id="6087"/>
    <lineage>
        <taxon>Eukaryota</taxon>
        <taxon>Metazoa</taxon>
        <taxon>Cnidaria</taxon>
        <taxon>Hydrozoa</taxon>
        <taxon>Hydroidolina</taxon>
        <taxon>Anthoathecata</taxon>
        <taxon>Aplanulata</taxon>
        <taxon>Hydridae</taxon>
        <taxon>Hydra</taxon>
    </lineage>
</organism>
<keyword evidence="1" id="KW-0040">ANK repeat</keyword>
<keyword evidence="2" id="KW-1185">Reference proteome</keyword>
<reference evidence="3" key="1">
    <citation type="submission" date="2025-08" db="UniProtKB">
        <authorList>
            <consortium name="RefSeq"/>
        </authorList>
    </citation>
    <scope>IDENTIFICATION</scope>
</reference>
<dbReference type="PROSITE" id="PS50088">
    <property type="entry name" value="ANK_REPEAT"/>
    <property type="match status" value="2"/>
</dbReference>
<dbReference type="InterPro" id="IPR002110">
    <property type="entry name" value="Ankyrin_rpt"/>
</dbReference>